<gene>
    <name evidence="1" type="ORF">ISN44_As02g001820</name>
</gene>
<protein>
    <submittedName>
        <fullName evidence="1">Uncharacterized protein</fullName>
    </submittedName>
</protein>
<evidence type="ECO:0000313" key="2">
    <source>
        <dbReference type="Proteomes" id="UP000694251"/>
    </source>
</evidence>
<dbReference type="OrthoDB" id="10349256at2759"/>
<name>A0A8T2FVH2_ARASU</name>
<accession>A0A8T2FVH2</accession>
<reference evidence="1 2" key="1">
    <citation type="submission" date="2020-12" db="EMBL/GenBank/DDBJ databases">
        <title>Concerted genomic and epigenomic changes stabilize Arabidopsis allopolyploids.</title>
        <authorList>
            <person name="Chen Z."/>
        </authorList>
    </citation>
    <scope>NUCLEOTIDE SEQUENCE [LARGE SCALE GENOMIC DNA]</scope>
    <source>
        <strain evidence="1">As9502</strain>
        <tissue evidence="1">Leaf</tissue>
    </source>
</reference>
<dbReference type="Proteomes" id="UP000694251">
    <property type="component" value="Chromosome 2"/>
</dbReference>
<organism evidence="1 2">
    <name type="scientific">Arabidopsis suecica</name>
    <name type="common">Swedish thale-cress</name>
    <name type="synonym">Cardaminopsis suecica</name>
    <dbReference type="NCBI Taxonomy" id="45249"/>
    <lineage>
        <taxon>Eukaryota</taxon>
        <taxon>Viridiplantae</taxon>
        <taxon>Streptophyta</taxon>
        <taxon>Embryophyta</taxon>
        <taxon>Tracheophyta</taxon>
        <taxon>Spermatophyta</taxon>
        <taxon>Magnoliopsida</taxon>
        <taxon>eudicotyledons</taxon>
        <taxon>Gunneridae</taxon>
        <taxon>Pentapetalae</taxon>
        <taxon>rosids</taxon>
        <taxon>malvids</taxon>
        <taxon>Brassicales</taxon>
        <taxon>Brassicaceae</taxon>
        <taxon>Camelineae</taxon>
        <taxon>Arabidopsis</taxon>
    </lineage>
</organism>
<comment type="caution">
    <text evidence="1">The sequence shown here is derived from an EMBL/GenBank/DDBJ whole genome shotgun (WGS) entry which is preliminary data.</text>
</comment>
<dbReference type="EMBL" id="JAEFBJ010000002">
    <property type="protein sequence ID" value="KAG7640325.1"/>
    <property type="molecule type" value="Genomic_DNA"/>
</dbReference>
<proteinExistence type="predicted"/>
<dbReference type="AlphaFoldDB" id="A0A8T2FVH2"/>
<keyword evidence="2" id="KW-1185">Reference proteome</keyword>
<evidence type="ECO:0000313" key="1">
    <source>
        <dbReference type="EMBL" id="KAG7640325.1"/>
    </source>
</evidence>
<sequence>MRRDVAECSRVVSKIGSSATVTDVGLVGIAIMPERIIREDVKIGDGMMIDSDSQDDCVTKAVRTVEQELTTEEHEIVMVYDYVSGSSGSSSTPSFTLTPYSPISYESDQEEYEDPPISPYISEAVVHSPDSTFALLWEGTSPILHFAADMRADAILTVGDGTTSEYMSMTVVCLYCCEYGHYAATCMLLRDYAQIPAPTRTPPSHAISPSSPPIPATNDDLFLDVHVPGVV</sequence>